<accession>A0ABD2BZG0</accession>
<gene>
    <name evidence="2" type="ORF">V1477_011525</name>
</gene>
<protein>
    <submittedName>
        <fullName evidence="2">Uncharacterized protein</fullName>
    </submittedName>
</protein>
<proteinExistence type="predicted"/>
<dbReference type="AlphaFoldDB" id="A0ABD2BZG0"/>
<keyword evidence="1" id="KW-0472">Membrane</keyword>
<reference evidence="2 3" key="1">
    <citation type="journal article" date="2024" name="Ann. Entomol. Soc. Am.">
        <title>Genomic analyses of the southern and eastern yellowjacket wasps (Hymenoptera: Vespidae) reveal evolutionary signatures of social life.</title>
        <authorList>
            <person name="Catto M.A."/>
            <person name="Caine P.B."/>
            <person name="Orr S.E."/>
            <person name="Hunt B.G."/>
            <person name="Goodisman M.A.D."/>
        </authorList>
    </citation>
    <scope>NUCLEOTIDE SEQUENCE [LARGE SCALE GENOMIC DNA]</scope>
    <source>
        <strain evidence="2">232</strain>
        <tissue evidence="2">Head and thorax</tissue>
    </source>
</reference>
<dbReference type="EMBL" id="JAYRBN010000063">
    <property type="protein sequence ID" value="KAL2738166.1"/>
    <property type="molecule type" value="Genomic_DNA"/>
</dbReference>
<feature type="transmembrane region" description="Helical" evidence="1">
    <location>
        <begin position="36"/>
        <end position="55"/>
    </location>
</feature>
<sequence>MSLRGLAYFEQHFLLSNRLLQFLIRIRPEQSTNGQFFLFCAVIVSVSPMILHQFYQLFASDFNLHSAIRVLETMRLLWFTNSSY</sequence>
<evidence type="ECO:0000313" key="3">
    <source>
        <dbReference type="Proteomes" id="UP001607303"/>
    </source>
</evidence>
<organism evidence="2 3">
    <name type="scientific">Vespula maculifrons</name>
    <name type="common">Eastern yellow jacket</name>
    <name type="synonym">Wasp</name>
    <dbReference type="NCBI Taxonomy" id="7453"/>
    <lineage>
        <taxon>Eukaryota</taxon>
        <taxon>Metazoa</taxon>
        <taxon>Ecdysozoa</taxon>
        <taxon>Arthropoda</taxon>
        <taxon>Hexapoda</taxon>
        <taxon>Insecta</taxon>
        <taxon>Pterygota</taxon>
        <taxon>Neoptera</taxon>
        <taxon>Endopterygota</taxon>
        <taxon>Hymenoptera</taxon>
        <taxon>Apocrita</taxon>
        <taxon>Aculeata</taxon>
        <taxon>Vespoidea</taxon>
        <taxon>Vespidae</taxon>
        <taxon>Vespinae</taxon>
        <taxon>Vespula</taxon>
    </lineage>
</organism>
<name>A0ABD2BZG0_VESMC</name>
<keyword evidence="3" id="KW-1185">Reference proteome</keyword>
<evidence type="ECO:0000313" key="2">
    <source>
        <dbReference type="EMBL" id="KAL2738166.1"/>
    </source>
</evidence>
<keyword evidence="1" id="KW-0812">Transmembrane</keyword>
<comment type="caution">
    <text evidence="2">The sequence shown here is derived from an EMBL/GenBank/DDBJ whole genome shotgun (WGS) entry which is preliminary data.</text>
</comment>
<dbReference type="Proteomes" id="UP001607303">
    <property type="component" value="Unassembled WGS sequence"/>
</dbReference>
<evidence type="ECO:0000256" key="1">
    <source>
        <dbReference type="SAM" id="Phobius"/>
    </source>
</evidence>
<keyword evidence="1" id="KW-1133">Transmembrane helix</keyword>